<dbReference type="OrthoDB" id="5419542at2759"/>
<evidence type="ECO:0000313" key="3">
    <source>
        <dbReference type="Proteomes" id="UP000326565"/>
    </source>
</evidence>
<dbReference type="Proteomes" id="UP000326565">
    <property type="component" value="Unassembled WGS sequence"/>
</dbReference>
<proteinExistence type="predicted"/>
<protein>
    <submittedName>
        <fullName evidence="2">Uncharacterized protein</fullName>
    </submittedName>
</protein>
<feature type="compositionally biased region" description="Basic and acidic residues" evidence="1">
    <location>
        <begin position="69"/>
        <end position="86"/>
    </location>
</feature>
<reference evidence="2 3" key="1">
    <citation type="submission" date="2019-04" db="EMBL/GenBank/DDBJ databases">
        <title>Friends and foes A comparative genomics study of 23 Aspergillus species from section Flavi.</title>
        <authorList>
            <consortium name="DOE Joint Genome Institute"/>
            <person name="Kjaerbolling I."/>
            <person name="Vesth T."/>
            <person name="Frisvad J.C."/>
            <person name="Nybo J.L."/>
            <person name="Theobald S."/>
            <person name="Kildgaard S."/>
            <person name="Isbrandt T."/>
            <person name="Kuo A."/>
            <person name="Sato A."/>
            <person name="Lyhne E.K."/>
            <person name="Kogle M.E."/>
            <person name="Wiebenga A."/>
            <person name="Kun R.S."/>
            <person name="Lubbers R.J."/>
            <person name="Makela M.R."/>
            <person name="Barry K."/>
            <person name="Chovatia M."/>
            <person name="Clum A."/>
            <person name="Daum C."/>
            <person name="Haridas S."/>
            <person name="He G."/>
            <person name="LaButti K."/>
            <person name="Lipzen A."/>
            <person name="Mondo S."/>
            <person name="Riley R."/>
            <person name="Salamov A."/>
            <person name="Simmons B.A."/>
            <person name="Magnuson J.K."/>
            <person name="Henrissat B."/>
            <person name="Mortensen U.H."/>
            <person name="Larsen T.O."/>
            <person name="Devries R.P."/>
            <person name="Grigoriev I.V."/>
            <person name="Machida M."/>
            <person name="Baker S.E."/>
            <person name="Andersen M.R."/>
        </authorList>
    </citation>
    <scope>NUCLEOTIDE SEQUENCE [LARGE SCALE GENOMIC DNA]</scope>
    <source>
        <strain evidence="2 3">CBS 151.66</strain>
    </source>
</reference>
<feature type="compositionally biased region" description="Basic and acidic residues" evidence="1">
    <location>
        <begin position="143"/>
        <end position="166"/>
    </location>
</feature>
<organism evidence="2 3">
    <name type="scientific">Aspergillus leporis</name>
    <dbReference type="NCBI Taxonomy" id="41062"/>
    <lineage>
        <taxon>Eukaryota</taxon>
        <taxon>Fungi</taxon>
        <taxon>Dikarya</taxon>
        <taxon>Ascomycota</taxon>
        <taxon>Pezizomycotina</taxon>
        <taxon>Eurotiomycetes</taxon>
        <taxon>Eurotiomycetidae</taxon>
        <taxon>Eurotiales</taxon>
        <taxon>Aspergillaceae</taxon>
        <taxon>Aspergillus</taxon>
        <taxon>Aspergillus subgen. Circumdati</taxon>
    </lineage>
</organism>
<gene>
    <name evidence="2" type="ORF">BDV29DRAFT_1357</name>
</gene>
<feature type="compositionally biased region" description="Basic residues" evidence="1">
    <location>
        <begin position="104"/>
        <end position="114"/>
    </location>
</feature>
<sequence>MESPFRSSLPALLSPSKQLSASHPFTHGSVTAGSHKPAPTTFDTDGPFADLRGDDNVARNNRRSPFLQPHHDRHDREEHASDAPREKYHRHLVFDPASLDPTRLRTRHKHKHNKSRDGRFPRIMNPIASSASARGLLPTWPGAREKESDPDDGHGLLRPITRETTRSRWGSESTTGLGTGSRKGSILDEIDQNSHFGLIRRQEVRSLDDLEQVRDRRKQGER</sequence>
<feature type="compositionally biased region" description="Polar residues" evidence="1">
    <location>
        <begin position="15"/>
        <end position="32"/>
    </location>
</feature>
<dbReference type="AlphaFoldDB" id="A0A5N5XFY6"/>
<keyword evidence="3" id="KW-1185">Reference proteome</keyword>
<evidence type="ECO:0000256" key="1">
    <source>
        <dbReference type="SAM" id="MobiDB-lite"/>
    </source>
</evidence>
<evidence type="ECO:0000313" key="2">
    <source>
        <dbReference type="EMBL" id="KAB8079653.1"/>
    </source>
</evidence>
<name>A0A5N5XFY6_9EURO</name>
<feature type="region of interest" description="Disordered" evidence="1">
    <location>
        <begin position="1"/>
        <end position="194"/>
    </location>
</feature>
<accession>A0A5N5XFY6</accession>
<dbReference type="EMBL" id="ML732149">
    <property type="protein sequence ID" value="KAB8079653.1"/>
    <property type="molecule type" value="Genomic_DNA"/>
</dbReference>